<organism evidence="3 4">
    <name type="scientific">Toxocara canis</name>
    <name type="common">Canine roundworm</name>
    <dbReference type="NCBI Taxonomy" id="6265"/>
    <lineage>
        <taxon>Eukaryota</taxon>
        <taxon>Metazoa</taxon>
        <taxon>Ecdysozoa</taxon>
        <taxon>Nematoda</taxon>
        <taxon>Chromadorea</taxon>
        <taxon>Rhabditida</taxon>
        <taxon>Spirurina</taxon>
        <taxon>Ascaridomorpha</taxon>
        <taxon>Ascaridoidea</taxon>
        <taxon>Toxocaridae</taxon>
        <taxon>Toxocara</taxon>
    </lineage>
</organism>
<dbReference type="AlphaFoldDB" id="A0A183UJ34"/>
<accession>A0A183UJ34</accession>
<dbReference type="Proteomes" id="UP000050794">
    <property type="component" value="Unassembled WGS sequence"/>
</dbReference>
<protein>
    <submittedName>
        <fullName evidence="2 4">Uncharacterized protein</fullName>
    </submittedName>
</protein>
<evidence type="ECO:0000313" key="2">
    <source>
        <dbReference type="EMBL" id="VDM39825.1"/>
    </source>
</evidence>
<dbReference type="EMBL" id="UYWY01019928">
    <property type="protein sequence ID" value="VDM39825.1"/>
    <property type="molecule type" value="Genomic_DNA"/>
</dbReference>
<reference evidence="4" key="1">
    <citation type="submission" date="2016-06" db="UniProtKB">
        <authorList>
            <consortium name="WormBaseParasite"/>
        </authorList>
    </citation>
    <scope>IDENTIFICATION</scope>
</reference>
<sequence>MKSGVRHEPRISQITLSVLEDQPEAWASQAKQEPAKRPTSLTQLPSHKRVVLLTRLHVHYTHARAQRVQRAYAEKEAADALQMASAHNALPHQSITTTASAAAASAAAAAASSRQ</sequence>
<evidence type="ECO:0000256" key="1">
    <source>
        <dbReference type="SAM" id="MobiDB-lite"/>
    </source>
</evidence>
<feature type="region of interest" description="Disordered" evidence="1">
    <location>
        <begin position="25"/>
        <end position="44"/>
    </location>
</feature>
<gene>
    <name evidence="2" type="ORF">TCNE_LOCUS8504</name>
</gene>
<name>A0A183UJ34_TOXCA</name>
<dbReference type="WBParaSite" id="TCNE_0000850401-mRNA-1">
    <property type="protein sequence ID" value="TCNE_0000850401-mRNA-1"/>
    <property type="gene ID" value="TCNE_0000850401"/>
</dbReference>
<proteinExistence type="predicted"/>
<evidence type="ECO:0000313" key="3">
    <source>
        <dbReference type="Proteomes" id="UP000050794"/>
    </source>
</evidence>
<reference evidence="2 3" key="2">
    <citation type="submission" date="2018-11" db="EMBL/GenBank/DDBJ databases">
        <authorList>
            <consortium name="Pathogen Informatics"/>
        </authorList>
    </citation>
    <scope>NUCLEOTIDE SEQUENCE [LARGE SCALE GENOMIC DNA]</scope>
</reference>
<evidence type="ECO:0000313" key="4">
    <source>
        <dbReference type="WBParaSite" id="TCNE_0000850401-mRNA-1"/>
    </source>
</evidence>
<keyword evidence="3" id="KW-1185">Reference proteome</keyword>